<keyword evidence="2 3" id="KW-0479">Metal-binding</keyword>
<evidence type="ECO:0000256" key="3">
    <source>
        <dbReference type="PIRSR" id="PIRSR607837-1"/>
    </source>
</evidence>
<dbReference type="InterPro" id="IPR034660">
    <property type="entry name" value="DinB/YfiT-like"/>
</dbReference>
<evidence type="ECO:0000313" key="4">
    <source>
        <dbReference type="EMBL" id="SDB85762.1"/>
    </source>
</evidence>
<feature type="binding site" evidence="3">
    <location>
        <position position="51"/>
    </location>
    <ligand>
        <name>a divalent metal cation</name>
        <dbReference type="ChEBI" id="CHEBI:60240"/>
    </ligand>
</feature>
<accession>A0A1G6GUS1</accession>
<dbReference type="InterPro" id="IPR007837">
    <property type="entry name" value="DinB"/>
</dbReference>
<feature type="binding site" evidence="3">
    <location>
        <position position="138"/>
    </location>
    <ligand>
        <name>a divalent metal cation</name>
        <dbReference type="ChEBI" id="CHEBI:60240"/>
    </ligand>
</feature>
<comment type="similarity">
    <text evidence="1">Belongs to the DinB family.</text>
</comment>
<protein>
    <submittedName>
        <fullName evidence="4">Uncharacterized damage-inducible protein DinB (Forms a four-helix bundle)</fullName>
    </submittedName>
</protein>
<dbReference type="PANTHER" id="PTHR37302:SF1">
    <property type="entry name" value="PROTEIN DINB"/>
    <property type="match status" value="1"/>
</dbReference>
<evidence type="ECO:0000256" key="2">
    <source>
        <dbReference type="ARBA" id="ARBA00022723"/>
    </source>
</evidence>
<gene>
    <name evidence="4" type="ORF">SAMN05421749_101446</name>
</gene>
<dbReference type="Gene3D" id="1.20.120.450">
    <property type="entry name" value="dinb family like domain"/>
    <property type="match status" value="1"/>
</dbReference>
<organism evidence="4 5">
    <name type="scientific">Acinetobacter marinus</name>
    <dbReference type="NCBI Taxonomy" id="281375"/>
    <lineage>
        <taxon>Bacteria</taxon>
        <taxon>Pseudomonadati</taxon>
        <taxon>Pseudomonadota</taxon>
        <taxon>Gammaproteobacteria</taxon>
        <taxon>Moraxellales</taxon>
        <taxon>Moraxellaceae</taxon>
        <taxon>Acinetobacter</taxon>
    </lineage>
</organism>
<keyword evidence="5" id="KW-1185">Reference proteome</keyword>
<proteinExistence type="inferred from homology"/>
<dbReference type="EMBL" id="FMYK01000001">
    <property type="protein sequence ID" value="SDB85762.1"/>
    <property type="molecule type" value="Genomic_DNA"/>
</dbReference>
<dbReference type="SUPFAM" id="SSF109854">
    <property type="entry name" value="DinB/YfiT-like putative metalloenzymes"/>
    <property type="match status" value="1"/>
</dbReference>
<dbReference type="PANTHER" id="PTHR37302">
    <property type="entry name" value="SLR1116 PROTEIN"/>
    <property type="match status" value="1"/>
</dbReference>
<dbReference type="GO" id="GO:0046872">
    <property type="term" value="F:metal ion binding"/>
    <property type="evidence" value="ECO:0007669"/>
    <property type="project" value="UniProtKB-KW"/>
</dbReference>
<name>A0A1G6GUS1_9GAMM</name>
<feature type="binding site" evidence="3">
    <location>
        <position position="134"/>
    </location>
    <ligand>
        <name>a divalent metal cation</name>
        <dbReference type="ChEBI" id="CHEBI:60240"/>
    </ligand>
</feature>
<sequence length="166" mass="19344">MISFQAYFLKLAQYNQWANQQLYAVLNTLDNSQLHQLQPNFFDSIIKTANHIWVGDTLWLGRIDGNQPAKYQLDSVVFQDIQRLTTARVQLDQALIQYIQNLTEQDILGKVSYSRLGEMLQENLYDVLAHIFNHQTHHRGQLHSMVFAMTGQSLALDMIYFQRIKA</sequence>
<evidence type="ECO:0000313" key="5">
    <source>
        <dbReference type="Proteomes" id="UP000242317"/>
    </source>
</evidence>
<dbReference type="Proteomes" id="UP000242317">
    <property type="component" value="Unassembled WGS sequence"/>
</dbReference>
<dbReference type="Pfam" id="PF05163">
    <property type="entry name" value="DinB"/>
    <property type="match status" value="1"/>
</dbReference>
<dbReference type="RefSeq" id="WP_244515934.1">
    <property type="nucleotide sequence ID" value="NZ_FMYK01000001.1"/>
</dbReference>
<reference evidence="5" key="1">
    <citation type="submission" date="2016-09" db="EMBL/GenBank/DDBJ databases">
        <authorList>
            <person name="Varghese N."/>
            <person name="Submissions S."/>
        </authorList>
    </citation>
    <scope>NUCLEOTIDE SEQUENCE [LARGE SCALE GENOMIC DNA]</scope>
    <source>
        <strain evidence="5">ANC 3699</strain>
    </source>
</reference>
<evidence type="ECO:0000256" key="1">
    <source>
        <dbReference type="ARBA" id="ARBA00008635"/>
    </source>
</evidence>
<dbReference type="AlphaFoldDB" id="A0A1G6GUS1"/>